<keyword evidence="10" id="KW-0966">Cell projection</keyword>
<dbReference type="PROSITE" id="PS50086">
    <property type="entry name" value="TBC_RABGAP"/>
    <property type="match status" value="1"/>
</dbReference>
<keyword evidence="7" id="KW-0970">Cilium biogenesis/degradation</keyword>
<organism evidence="14 15">
    <name type="scientific">Opisthorchis felineus</name>
    <dbReference type="NCBI Taxonomy" id="147828"/>
    <lineage>
        <taxon>Eukaryota</taxon>
        <taxon>Metazoa</taxon>
        <taxon>Spiralia</taxon>
        <taxon>Lophotrochozoa</taxon>
        <taxon>Platyhelminthes</taxon>
        <taxon>Trematoda</taxon>
        <taxon>Digenea</taxon>
        <taxon>Opisthorchiida</taxon>
        <taxon>Opisthorchiata</taxon>
        <taxon>Opisthorchiidae</taxon>
        <taxon>Opisthorchis</taxon>
    </lineage>
</organism>
<evidence type="ECO:0000313" key="14">
    <source>
        <dbReference type="EMBL" id="TGZ56439.1"/>
    </source>
</evidence>
<dbReference type="SUPFAM" id="SSF47923">
    <property type="entry name" value="Ypt/Rab-GAP domain of gyp1p"/>
    <property type="match status" value="1"/>
</dbReference>
<dbReference type="GO" id="GO:0034451">
    <property type="term" value="C:centriolar satellite"/>
    <property type="evidence" value="ECO:0007669"/>
    <property type="project" value="UniProtKB-SubCell"/>
</dbReference>
<dbReference type="InterPro" id="IPR000195">
    <property type="entry name" value="Rab-GAP-TBC_dom"/>
</dbReference>
<evidence type="ECO:0000313" key="15">
    <source>
        <dbReference type="Proteomes" id="UP000308267"/>
    </source>
</evidence>
<feature type="region of interest" description="Disordered" evidence="12">
    <location>
        <begin position="841"/>
        <end position="883"/>
    </location>
</feature>
<evidence type="ECO:0000256" key="2">
    <source>
        <dbReference type="ARBA" id="ARBA00004607"/>
    </source>
</evidence>
<keyword evidence="5" id="KW-0853">WD repeat</keyword>
<protein>
    <recommendedName>
        <fullName evidence="3">TBC1 domain family member 31</fullName>
    </recommendedName>
</protein>
<name>A0A4S2L760_OPIFE</name>
<evidence type="ECO:0000256" key="9">
    <source>
        <dbReference type="ARBA" id="ARBA00023212"/>
    </source>
</evidence>
<evidence type="ECO:0000256" key="3">
    <source>
        <dbReference type="ARBA" id="ARBA00014199"/>
    </source>
</evidence>
<keyword evidence="4" id="KW-0963">Cytoplasm</keyword>
<accession>A0A4S2L760</accession>
<gene>
    <name evidence="14" type="ORF">CRM22_010160</name>
</gene>
<dbReference type="Gene3D" id="2.130.10.10">
    <property type="entry name" value="YVTN repeat-like/Quinoprotein amine dehydrogenase"/>
    <property type="match status" value="1"/>
</dbReference>
<dbReference type="GO" id="GO:0060271">
    <property type="term" value="P:cilium assembly"/>
    <property type="evidence" value="ECO:0007669"/>
    <property type="project" value="TreeGrafter"/>
</dbReference>
<dbReference type="InterPro" id="IPR036322">
    <property type="entry name" value="WD40_repeat_dom_sf"/>
</dbReference>
<dbReference type="SUPFAM" id="SSF50978">
    <property type="entry name" value="WD40 repeat-like"/>
    <property type="match status" value="1"/>
</dbReference>
<dbReference type="InterPro" id="IPR051570">
    <property type="entry name" value="TBC1_cilium_biogenesis"/>
</dbReference>
<dbReference type="PANTHER" id="PTHR19853">
    <property type="entry name" value="WD REPEAT CONTAINING PROTEIN 3 WDR3"/>
    <property type="match status" value="1"/>
</dbReference>
<comment type="caution">
    <text evidence="14">The sequence shown here is derived from an EMBL/GenBank/DDBJ whole genome shotgun (WGS) entry which is preliminary data.</text>
</comment>
<comment type="subcellular location">
    <subcellularLocation>
        <location evidence="1">Cytoplasm</location>
        <location evidence="1">Cytoskeleton</location>
        <location evidence="1">Cilium basal body</location>
    </subcellularLocation>
    <subcellularLocation>
        <location evidence="2">Cytoplasm</location>
        <location evidence="2">Cytoskeleton</location>
        <location evidence="2">Microtubule organizing center</location>
        <location evidence="2">Centrosome</location>
        <location evidence="2">Centriolar satellite</location>
    </subcellularLocation>
</comment>
<dbReference type="STRING" id="147828.A0A4S2L760"/>
<evidence type="ECO:0000256" key="12">
    <source>
        <dbReference type="SAM" id="MobiDB-lite"/>
    </source>
</evidence>
<dbReference type="InterPro" id="IPR015943">
    <property type="entry name" value="WD40/YVTN_repeat-like_dom_sf"/>
</dbReference>
<comment type="function">
    <text evidence="11">Molecular adapter which is involved in cilium biogenesis. Part of a functional complex including OFD1 a centriolar protein involved in cilium assembly. Could regulate the cAMP-dependent phosphorylation of OFD1, and its subsequent ubiquitination by PJA2 which ultimately leads to its proteasomal degradation.</text>
</comment>
<dbReference type="SMART" id="SM00320">
    <property type="entry name" value="WD40"/>
    <property type="match status" value="3"/>
</dbReference>
<dbReference type="Pfam" id="PF00566">
    <property type="entry name" value="RabGAP-TBC"/>
    <property type="match status" value="1"/>
</dbReference>
<dbReference type="OrthoDB" id="5578278at2759"/>
<evidence type="ECO:0000259" key="13">
    <source>
        <dbReference type="PROSITE" id="PS50086"/>
    </source>
</evidence>
<dbReference type="Proteomes" id="UP000308267">
    <property type="component" value="Unassembled WGS sequence"/>
</dbReference>
<evidence type="ECO:0000256" key="8">
    <source>
        <dbReference type="ARBA" id="ARBA00023054"/>
    </source>
</evidence>
<dbReference type="EMBL" id="SJOL01009659">
    <property type="protein sequence ID" value="TGZ56439.1"/>
    <property type="molecule type" value="Genomic_DNA"/>
</dbReference>
<keyword evidence="9" id="KW-0206">Cytoskeleton</keyword>
<dbReference type="InterPro" id="IPR001680">
    <property type="entry name" value="WD40_rpt"/>
</dbReference>
<feature type="domain" description="Rab-GAP TBC" evidence="13">
    <location>
        <begin position="502"/>
        <end position="677"/>
    </location>
</feature>
<keyword evidence="15" id="KW-1185">Reference proteome</keyword>
<dbReference type="Gene3D" id="1.10.472.80">
    <property type="entry name" value="Ypt/Rab-GAP domain of gyp1p, domain 3"/>
    <property type="match status" value="1"/>
</dbReference>
<evidence type="ECO:0000256" key="1">
    <source>
        <dbReference type="ARBA" id="ARBA00004120"/>
    </source>
</evidence>
<keyword evidence="8" id="KW-0175">Coiled coil</keyword>
<dbReference type="GO" id="GO:0036064">
    <property type="term" value="C:ciliary basal body"/>
    <property type="evidence" value="ECO:0007669"/>
    <property type="project" value="TreeGrafter"/>
</dbReference>
<feature type="compositionally biased region" description="Polar residues" evidence="12">
    <location>
        <begin position="851"/>
        <end position="874"/>
    </location>
</feature>
<evidence type="ECO:0000256" key="7">
    <source>
        <dbReference type="ARBA" id="ARBA00022794"/>
    </source>
</evidence>
<dbReference type="AlphaFoldDB" id="A0A4S2L760"/>
<evidence type="ECO:0000256" key="11">
    <source>
        <dbReference type="ARBA" id="ARBA00034464"/>
    </source>
</evidence>
<evidence type="ECO:0000256" key="4">
    <source>
        <dbReference type="ARBA" id="ARBA00022490"/>
    </source>
</evidence>
<evidence type="ECO:0000256" key="6">
    <source>
        <dbReference type="ARBA" id="ARBA00022737"/>
    </source>
</evidence>
<keyword evidence="6" id="KW-0677">Repeat</keyword>
<proteinExistence type="predicted"/>
<dbReference type="InterPro" id="IPR035969">
    <property type="entry name" value="Rab-GAP_TBC_sf"/>
</dbReference>
<reference evidence="14 15" key="1">
    <citation type="journal article" date="2019" name="BMC Genomics">
        <title>New insights from Opisthorchis felineus genome: update on genomics of the epidemiologically important liver flukes.</title>
        <authorList>
            <person name="Ershov N.I."/>
            <person name="Mordvinov V.A."/>
            <person name="Prokhortchouk E.B."/>
            <person name="Pakharukova M.Y."/>
            <person name="Gunbin K.V."/>
            <person name="Ustyantsev K."/>
            <person name="Genaev M.A."/>
            <person name="Blinov A.G."/>
            <person name="Mazur A."/>
            <person name="Boulygina E."/>
            <person name="Tsygankova S."/>
            <person name="Khrameeva E."/>
            <person name="Chekanov N."/>
            <person name="Fan G."/>
            <person name="Xiao A."/>
            <person name="Zhang H."/>
            <person name="Xu X."/>
            <person name="Yang H."/>
            <person name="Solovyev V."/>
            <person name="Lee S.M."/>
            <person name="Liu X."/>
            <person name="Afonnikov D.A."/>
            <person name="Skryabin K.G."/>
        </authorList>
    </citation>
    <scope>NUCLEOTIDE SEQUENCE [LARGE SCALE GENOMIC DNA]</scope>
    <source>
        <strain evidence="14">AK-0245</strain>
        <tissue evidence="14">Whole organism</tissue>
    </source>
</reference>
<sequence>MCARLVDVTVRRRGIRTAGSNKYGCFGKLLSFCHSDKKSVGRSGACVIQPTALAFSNGGSNLFCAYHNGDVYALDFIHDRCRLVANLFQNITAICGQHDKNRLLVGLQNTNIHVLDTDTGREHGILRGHTSHIQSISTQTRGIYGISVGSNEAILWNLRTLEKRCKLHIEPDTNVTSVFFLPPHDSHILSCLRNGSVYVWDVDRLECCYHLSGKEHGLLNYQTVATTSGGLFLFAAGRSPFIHLWRLDHLHDQDLLPSVKSATGKPANCEGDRELMEVIRLPKPAYSVRRLAWLPNPLSCISSDDRQSHVDELDGILLALGNDHRVRFLKRITNDGRSSAPAGDTGDTVRWNCLFTIGRGSLEDPLIRNLTVPQPIRSSIGTKLPCTLGQTAGSYVALLDLQGYVHLHDLSVALDQLYKPNPPFLNVANEEKYRKRVRSIPVVEFKPVKSAPSKTGSLLTQNSFQCSTLGRCTDVHANPYVDPAEGLLSRGRLRSLLKEFGRFPDRYRSFIWRSVLQLPSNTQAFDALVKKGIHPAFATIPACFRSRQKKSIGVLQKVCSALAFWSPMFGETDWLLVMAYPFVRLFESNNLHAFEVVATVLNNWCEFWFKDFPNPPANILRIVDCLVRHFDPELHSHFTKCHVTTEMYAWPLFQTVLSEIFTQEEWLQLWDTVICYPPGFLIACVAAYAICGRRLLLPVQHVDAFETFFRSPTTIPVRNVVDLAHQFLALCPPTIHPDRVLVNTLRSESFLRQDSSGALDRLTSVPFRPLTSPYYPIVIPTSDFIRRHSNTGVKEEMDETHRTMRRSSSLDPIIVEDAKLQEHRKTFAALLRQINSHEKHMADELPHSRKSSNSPNQSASTKRKVSPSSNSFYESANRPRKPLGQATTAVSIFDSGPVGLQRNANNTKIGFKIKELAKENQELLSGVEALLNRLRNSKCNLQLARCAEYRSMFCY</sequence>
<dbReference type="PANTHER" id="PTHR19853:SF1">
    <property type="entry name" value="TBC1 DOMAIN FAMILY MEMBER 31"/>
    <property type="match status" value="1"/>
</dbReference>
<evidence type="ECO:0000256" key="10">
    <source>
        <dbReference type="ARBA" id="ARBA00023273"/>
    </source>
</evidence>
<evidence type="ECO:0000256" key="5">
    <source>
        <dbReference type="ARBA" id="ARBA00022574"/>
    </source>
</evidence>